<dbReference type="Pfam" id="PF25778">
    <property type="entry name" value="DUF7948"/>
    <property type="match status" value="1"/>
</dbReference>
<keyword evidence="1" id="KW-0732">Signal</keyword>
<feature type="signal peptide" evidence="1">
    <location>
        <begin position="1"/>
        <end position="25"/>
    </location>
</feature>
<reference evidence="3 4" key="1">
    <citation type="submission" date="2019-06" db="EMBL/GenBank/DDBJ databases">
        <authorList>
            <person name="Srinivasan S."/>
        </authorList>
    </citation>
    <scope>NUCLEOTIDE SEQUENCE [LARGE SCALE GENOMIC DNA]</scope>
    <source>
        <strain evidence="3 4">17J68-5</strain>
    </source>
</reference>
<dbReference type="KEGG" id="hyj:FHG12_11155"/>
<dbReference type="InterPro" id="IPR057708">
    <property type="entry name" value="DUF7948"/>
</dbReference>
<dbReference type="InterPro" id="IPR013783">
    <property type="entry name" value="Ig-like_fold"/>
</dbReference>
<dbReference type="OrthoDB" id="1652165at2"/>
<feature type="domain" description="PKD" evidence="2">
    <location>
        <begin position="1174"/>
        <end position="1204"/>
    </location>
</feature>
<proteinExistence type="predicted"/>
<evidence type="ECO:0000256" key="1">
    <source>
        <dbReference type="SAM" id="SignalP"/>
    </source>
</evidence>
<dbReference type="SUPFAM" id="SSF49299">
    <property type="entry name" value="PKD domain"/>
    <property type="match status" value="1"/>
</dbReference>
<dbReference type="PROSITE" id="PS50093">
    <property type="entry name" value="PKD"/>
    <property type="match status" value="1"/>
</dbReference>
<dbReference type="InterPro" id="IPR052918">
    <property type="entry name" value="Motility_Chemotaxis_Reg"/>
</dbReference>
<dbReference type="Pfam" id="PF18911">
    <property type="entry name" value="PKD_4"/>
    <property type="match status" value="1"/>
</dbReference>
<dbReference type="PANTHER" id="PTHR35580:SF1">
    <property type="entry name" value="PHYTASE-LIKE DOMAIN-CONTAINING PROTEIN"/>
    <property type="match status" value="1"/>
</dbReference>
<dbReference type="InterPro" id="IPR022409">
    <property type="entry name" value="PKD/Chitinase_dom"/>
</dbReference>
<sequence>MSFWRSMSCLLVGCCSMVLSQAALASNDSRTLEFVENRGQWDNRVRYAADLNNGRLFVESGGFTYALFAGNPLQHHFSEKETARQATEKLQAHALRVRFAGTSEQATLSPLDQTAEVRNYARGNDPAQWASNVPSYRQLHYKELWPGIDARLYENQNQQLEYDFDVAAKANPDLVQLQYEGADALTLRPDGALEIHTSVGSITELVPHAWQLDATGQRQAVACRYIVEGRAVHFRLGAYDRRRPLTIDPTIVFSSFTGSKSDNWGFTATYDAQGNLYSGGIVFGPQYPTSLGAYDTSFGGAVDIGIIKYNTTATGSAARVWATYLGGSSTEFPHSLIVNNQGDLLVLGTTSSRDFPVTGGAYDQSFNGGSYVEPYGASTSPTLPSGSDLFITRLSANGASLIGSTFLGGSGNDGILDPRNTGVSLVRNYGDAFRGDILVDAADNVYIASCTSSTNFPVANGFASTYGGGTSDAVVCKLNGSLSNLLWSSYLGGTGPDAAYSLQLDARNNLYVCGGTASGNFPTTAGSLYPSRRGDIDGFVSQISSNGSTIEKSTFLGTSFYDQGYFVQLDNSGNVYVLGQTLGNYPVTPGHYANSGSRQFIHKLTADLSTTDFSTVFGSGRSIIDISPTAFLVDQCDRIFVSGYGGENYTGGNTQGLPVTPTAFQTTTDGSDFYLMQLSAGGTKLEYATFFGGAGGYGEHVDGGTSRFDKRGIVYQAVCGGCGGLSNFPIPAGVSTFSSTNGSTNCNNAAFKFNFEPSAILAGPDVTVCVDSDGLPLVGTPAGGTWSGPGVTGSLATGYKFVPNANLLGQQLLTYTVLGTGLCGGESVLKVNVVPALTAAFTQFPQTSFCLNGFSNPSVTLTAMPAGGTFSGPGVSGNVFYPAGAGSGTHTLTYTYQANGCQARATQVVTVVNAIAGPDFSICSGAAAVRLKGNPAGGKWSGPGVSGSIPDGYVFTPTAALVGSQKLTYTLEGPDGCTSSSLLTATVQRSPQITLPTLPVYCVTNTSAVVLPKGMYWSGRGVSGYYDSFTFVPATAGVGKHSLSYGTYDYGSCNVQGTYEITVVGNVTAQTAPDTVLCPGTTQPFRVRATPVGGKWSGSYVTADGQFTPPAGFTGSVTLTYTASNEACTGSVTRRISVATPPTARPTWSPDYCPQNREAPLHVLFSNAIADASWDFGDNTSAANGSSADHTYTKAGRYQPKVTLPYNDTRCSVTISLPIIEVKEAFTPPNIITPNNDGKNDYFVLTENCPPRVQIFSRWGSKVFESASYQNDWNGINQPDGVYYYLMHTPDGRTSKGWVEIRR</sequence>
<dbReference type="EMBL" id="CP040896">
    <property type="protein sequence ID" value="QDA60623.1"/>
    <property type="molecule type" value="Genomic_DNA"/>
</dbReference>
<evidence type="ECO:0000259" key="2">
    <source>
        <dbReference type="PROSITE" id="PS50093"/>
    </source>
</evidence>
<dbReference type="Pfam" id="PF13585">
    <property type="entry name" value="CHU_C"/>
    <property type="match status" value="1"/>
</dbReference>
<accession>A0A5B8A1M7</accession>
<dbReference type="InterPro" id="IPR000601">
    <property type="entry name" value="PKD_dom"/>
</dbReference>
<evidence type="ECO:0000313" key="4">
    <source>
        <dbReference type="Proteomes" id="UP000305398"/>
    </source>
</evidence>
<feature type="chain" id="PRO_5022773201" evidence="1">
    <location>
        <begin position="26"/>
        <end position="1303"/>
    </location>
</feature>
<dbReference type="Proteomes" id="UP000305398">
    <property type="component" value="Chromosome"/>
</dbReference>
<name>A0A5B8A1M7_9BACT</name>
<dbReference type="SMART" id="SM00089">
    <property type="entry name" value="PKD"/>
    <property type="match status" value="1"/>
</dbReference>
<organism evidence="3 4">
    <name type="scientific">Hymenobacter jejuensis</name>
    <dbReference type="NCBI Taxonomy" id="2502781"/>
    <lineage>
        <taxon>Bacteria</taxon>
        <taxon>Pseudomonadati</taxon>
        <taxon>Bacteroidota</taxon>
        <taxon>Cytophagia</taxon>
        <taxon>Cytophagales</taxon>
        <taxon>Hymenobacteraceae</taxon>
        <taxon>Hymenobacter</taxon>
    </lineage>
</organism>
<gene>
    <name evidence="3" type="ORF">FHG12_11155</name>
</gene>
<dbReference type="Gene3D" id="2.60.40.10">
    <property type="entry name" value="Immunoglobulins"/>
    <property type="match status" value="1"/>
</dbReference>
<dbReference type="InterPro" id="IPR035986">
    <property type="entry name" value="PKD_dom_sf"/>
</dbReference>
<protein>
    <submittedName>
        <fullName evidence="3">PKD domain-containing protein</fullName>
    </submittedName>
</protein>
<keyword evidence="4" id="KW-1185">Reference proteome</keyword>
<dbReference type="PANTHER" id="PTHR35580">
    <property type="entry name" value="CELL SURFACE GLYCOPROTEIN (S-LAYER PROTEIN)-LIKE PROTEIN"/>
    <property type="match status" value="1"/>
</dbReference>
<evidence type="ECO:0000313" key="3">
    <source>
        <dbReference type="EMBL" id="QDA60623.1"/>
    </source>
</evidence>
<dbReference type="CDD" id="cd00146">
    <property type="entry name" value="PKD"/>
    <property type="match status" value="1"/>
</dbReference>